<dbReference type="InterPro" id="IPR004881">
    <property type="entry name" value="Ribosome_biogen_GTPase_RsgA"/>
</dbReference>
<dbReference type="GO" id="GO:0042254">
    <property type="term" value="P:ribosome biogenesis"/>
    <property type="evidence" value="ECO:0007669"/>
    <property type="project" value="UniProtKB-KW"/>
</dbReference>
<dbReference type="EMBL" id="FRAR01000054">
    <property type="protein sequence ID" value="SHL06251.1"/>
    <property type="molecule type" value="Genomic_DNA"/>
</dbReference>
<organism evidence="3 4">
    <name type="scientific">Desulforamulus aeronauticus DSM 10349</name>
    <dbReference type="NCBI Taxonomy" id="1121421"/>
    <lineage>
        <taxon>Bacteria</taxon>
        <taxon>Bacillati</taxon>
        <taxon>Bacillota</taxon>
        <taxon>Clostridia</taxon>
        <taxon>Eubacteriales</taxon>
        <taxon>Peptococcaceae</taxon>
        <taxon>Desulforamulus</taxon>
    </lineage>
</organism>
<dbReference type="AlphaFoldDB" id="A0A1M6XJW7"/>
<dbReference type="PANTHER" id="PTHR32120:SF10">
    <property type="entry name" value="SMALL RIBOSOMAL SUBUNIT BIOGENESIS GTPASE RSGA"/>
    <property type="match status" value="1"/>
</dbReference>
<gene>
    <name evidence="3" type="ORF">SAMN02745123_04045</name>
</gene>
<dbReference type="GO" id="GO:0003924">
    <property type="term" value="F:GTPase activity"/>
    <property type="evidence" value="ECO:0007669"/>
    <property type="project" value="InterPro"/>
</dbReference>
<evidence type="ECO:0000313" key="3">
    <source>
        <dbReference type="EMBL" id="SHL06251.1"/>
    </source>
</evidence>
<sequence>MTQTNLYDVGLTDRFTQEATMFEGFYLGRVSIQHRDLYKVITENGEITAEVSGKLAFLAKDNADYPAVGDWVMVDRLEDSSGHAIIHHILRRKSIFQRKAAGTSQECQIVAANIDTAFICMSLNNNFNLRRLERYLS</sequence>
<protein>
    <submittedName>
        <fullName evidence="3">Ribosome biogenesis GTPase</fullName>
    </submittedName>
</protein>
<evidence type="ECO:0000259" key="2">
    <source>
        <dbReference type="Pfam" id="PF03193"/>
    </source>
</evidence>
<name>A0A1M6XJW7_9FIRM</name>
<reference evidence="4" key="1">
    <citation type="submission" date="2016-11" db="EMBL/GenBank/DDBJ databases">
        <authorList>
            <person name="Varghese N."/>
            <person name="Submissions S."/>
        </authorList>
    </citation>
    <scope>NUCLEOTIDE SEQUENCE [LARGE SCALE GENOMIC DNA]</scope>
    <source>
        <strain evidence="4">DSM 10349</strain>
    </source>
</reference>
<accession>A0A1M6XJW7</accession>
<dbReference type="Proteomes" id="UP000183997">
    <property type="component" value="Unassembled WGS sequence"/>
</dbReference>
<dbReference type="GO" id="GO:0005525">
    <property type="term" value="F:GTP binding"/>
    <property type="evidence" value="ECO:0007669"/>
    <property type="project" value="InterPro"/>
</dbReference>
<dbReference type="InterPro" id="IPR010914">
    <property type="entry name" value="RsgA_GTPase_dom"/>
</dbReference>
<dbReference type="RefSeq" id="WP_338011642.1">
    <property type="nucleotide sequence ID" value="NZ_FRAR01000054.1"/>
</dbReference>
<proteinExistence type="predicted"/>
<dbReference type="InterPro" id="IPR012340">
    <property type="entry name" value="NA-bd_OB-fold"/>
</dbReference>
<dbReference type="PANTHER" id="PTHR32120">
    <property type="entry name" value="SMALL RIBOSOMAL SUBUNIT BIOGENESIS GTPASE RSGA"/>
    <property type="match status" value="1"/>
</dbReference>
<dbReference type="Pfam" id="PF03193">
    <property type="entry name" value="RsgA_GTPase"/>
    <property type="match status" value="1"/>
</dbReference>
<evidence type="ECO:0000256" key="1">
    <source>
        <dbReference type="ARBA" id="ARBA00022517"/>
    </source>
</evidence>
<evidence type="ECO:0000313" key="4">
    <source>
        <dbReference type="Proteomes" id="UP000183997"/>
    </source>
</evidence>
<feature type="non-terminal residue" evidence="3">
    <location>
        <position position="137"/>
    </location>
</feature>
<dbReference type="SUPFAM" id="SSF50249">
    <property type="entry name" value="Nucleic acid-binding proteins"/>
    <property type="match status" value="1"/>
</dbReference>
<keyword evidence="1" id="KW-0690">Ribosome biogenesis</keyword>
<feature type="domain" description="EngC GTPase" evidence="2">
    <location>
        <begin position="89"/>
        <end position="136"/>
    </location>
</feature>
<keyword evidence="4" id="KW-1185">Reference proteome</keyword>
<dbReference type="STRING" id="1121421.SAMN02745123_04045"/>